<dbReference type="GO" id="GO:0016874">
    <property type="term" value="F:ligase activity"/>
    <property type="evidence" value="ECO:0007669"/>
    <property type="project" value="UniProtKB-KW"/>
</dbReference>
<comment type="subunit">
    <text evidence="1">Forms a heterodimer with GatD.</text>
</comment>
<dbReference type="PANTHER" id="PTHR23135:SF7">
    <property type="entry name" value="LIPID II ISOGLUTAMINYL SYNTHASE (GLUTAMINE-HYDROLYZING) SUBUNIT MURT"/>
    <property type="match status" value="1"/>
</dbReference>
<keyword evidence="6" id="KW-1185">Reference proteome</keyword>
<reference evidence="5 6" key="1">
    <citation type="journal article" date="2017" name="Int. J. Syst. Evol. Microbiol.">
        <title>Pseudokineococcus basanitobsidens sp. nov., isolated from volcanic rock.</title>
        <authorList>
            <person name="Lee D.W."/>
            <person name="Park M.Y."/>
            <person name="Kim J.J."/>
            <person name="Kim B.S."/>
        </authorList>
    </citation>
    <scope>NUCLEOTIDE SEQUENCE [LARGE SCALE GENOMIC DNA]</scope>
    <source>
        <strain evidence="5 6">DSM 103726</strain>
    </source>
</reference>
<feature type="compositionally biased region" description="Basic residues" evidence="2">
    <location>
        <begin position="34"/>
        <end position="44"/>
    </location>
</feature>
<feature type="binding site" evidence="1">
    <location>
        <position position="249"/>
    </location>
    <ligand>
        <name>Zn(2+)</name>
        <dbReference type="ChEBI" id="CHEBI:29105"/>
    </ligand>
</feature>
<feature type="compositionally biased region" description="Pro residues" evidence="2">
    <location>
        <begin position="22"/>
        <end position="32"/>
    </location>
</feature>
<evidence type="ECO:0000313" key="6">
    <source>
        <dbReference type="Proteomes" id="UP001387100"/>
    </source>
</evidence>
<feature type="active site" evidence="1">
    <location>
        <position position="413"/>
    </location>
</feature>
<protein>
    <recommendedName>
        <fullName evidence="1">Lipid II isoglutaminyl synthase (glutamine-hydrolyzing) subunit MurT</fullName>
        <ecNumber evidence="1">6.3.5.13</ecNumber>
    </recommendedName>
</protein>
<dbReference type="SUPFAM" id="SSF53623">
    <property type="entry name" value="MurD-like peptide ligases, catalytic domain"/>
    <property type="match status" value="1"/>
</dbReference>
<comment type="catalytic activity">
    <reaction evidence="1">
        <text>beta-D-GlcNAc-(1-&gt;4)-Mur2Ac(oyl-L-Ala-gamma-D-Glu-L-Lys-D-Ala-D-Ala)-di-trans,octa-cis-undecaprenyl diphosphate + L-glutamine + ATP + H2O = beta-D-GlcNAc-(1-&gt;4)-Mur2Ac(oyl-L-Ala-D-isoglutaminyl-L-Lys-D-Ala-D-Ala)-di-trans,octa-cis-undecaprenyl diphosphate + L-glutamate + ADP + phosphate + H(+)</text>
        <dbReference type="Rhea" id="RHEA:57928"/>
        <dbReference type="ChEBI" id="CHEBI:15377"/>
        <dbReference type="ChEBI" id="CHEBI:15378"/>
        <dbReference type="ChEBI" id="CHEBI:29985"/>
        <dbReference type="ChEBI" id="CHEBI:30616"/>
        <dbReference type="ChEBI" id="CHEBI:43474"/>
        <dbReference type="ChEBI" id="CHEBI:58359"/>
        <dbReference type="ChEBI" id="CHEBI:60033"/>
        <dbReference type="ChEBI" id="CHEBI:62233"/>
        <dbReference type="ChEBI" id="CHEBI:456216"/>
        <dbReference type="EC" id="6.3.5.13"/>
    </reaction>
</comment>
<feature type="binding site" evidence="1">
    <location>
        <position position="274"/>
    </location>
    <ligand>
        <name>Zn(2+)</name>
        <dbReference type="ChEBI" id="CHEBI:29105"/>
    </ligand>
</feature>
<dbReference type="Gene3D" id="3.40.1190.10">
    <property type="entry name" value="Mur-like, catalytic domain"/>
    <property type="match status" value="1"/>
</dbReference>
<keyword evidence="1" id="KW-0547">Nucleotide-binding</keyword>
<dbReference type="InterPro" id="IPR013221">
    <property type="entry name" value="Mur_ligase_cen"/>
</dbReference>
<dbReference type="Proteomes" id="UP001387100">
    <property type="component" value="Unassembled WGS sequence"/>
</dbReference>
<dbReference type="EC" id="6.3.5.13" evidence="1"/>
<evidence type="ECO:0000313" key="5">
    <source>
        <dbReference type="EMBL" id="MEJ5946265.1"/>
    </source>
</evidence>
<dbReference type="PANTHER" id="PTHR23135">
    <property type="entry name" value="MUR LIGASE FAMILY MEMBER"/>
    <property type="match status" value="1"/>
</dbReference>
<feature type="domain" description="Mur ligase central" evidence="3">
    <location>
        <begin position="95"/>
        <end position="234"/>
    </location>
</feature>
<keyword evidence="1" id="KW-0067">ATP-binding</keyword>
<dbReference type="InterPro" id="IPR036565">
    <property type="entry name" value="Mur-like_cat_sf"/>
</dbReference>
<feature type="binding site" evidence="1">
    <location>
        <position position="277"/>
    </location>
    <ligand>
        <name>Zn(2+)</name>
        <dbReference type="ChEBI" id="CHEBI:29105"/>
    </ligand>
</feature>
<feature type="binding site" evidence="1">
    <location>
        <position position="246"/>
    </location>
    <ligand>
        <name>Zn(2+)</name>
        <dbReference type="ChEBI" id="CHEBI:29105"/>
    </ligand>
</feature>
<keyword evidence="1" id="KW-0961">Cell wall biogenesis/degradation</keyword>
<dbReference type="InterPro" id="IPR013564">
    <property type="entry name" value="MurT_C"/>
</dbReference>
<keyword evidence="1" id="KW-0862">Zinc</keyword>
<dbReference type="Pfam" id="PF08353">
    <property type="entry name" value="MurT_C"/>
    <property type="match status" value="1"/>
</dbReference>
<keyword evidence="1 5" id="KW-0436">Ligase</keyword>
<evidence type="ECO:0000256" key="2">
    <source>
        <dbReference type="SAM" id="MobiDB-lite"/>
    </source>
</evidence>
<comment type="caution">
    <text evidence="5">The sequence shown here is derived from an EMBL/GenBank/DDBJ whole genome shotgun (WGS) entry which is preliminary data.</text>
</comment>
<comment type="function">
    <text evidence="1">The lipid II isoglutaminyl synthase complex catalyzes the formation of alpha-D-isoglutamine in the cell wall lipid II stem peptide. The MurT subunit catalyzes the ATP-dependent amidation of D-glutamate residue of lipid II, converting it to an isoglutamine residue.</text>
</comment>
<proteinExistence type="inferred from homology"/>
<organism evidence="5 6">
    <name type="scientific">Pseudokineococcus basanitobsidens</name>
    <dbReference type="NCBI Taxonomy" id="1926649"/>
    <lineage>
        <taxon>Bacteria</taxon>
        <taxon>Bacillati</taxon>
        <taxon>Actinomycetota</taxon>
        <taxon>Actinomycetes</taxon>
        <taxon>Kineosporiales</taxon>
        <taxon>Kineosporiaceae</taxon>
        <taxon>Pseudokineococcus</taxon>
    </lineage>
</organism>
<dbReference type="EMBL" id="JBBIAA010000019">
    <property type="protein sequence ID" value="MEJ5946265.1"/>
    <property type="molecule type" value="Genomic_DNA"/>
</dbReference>
<keyword evidence="1" id="KW-0479">Metal-binding</keyword>
<gene>
    <name evidence="1" type="primary">murT</name>
    <name evidence="5" type="ORF">WDZ17_13280</name>
</gene>
<dbReference type="InterPro" id="IPR043703">
    <property type="entry name" value="Lipid_II_synth_MurT"/>
</dbReference>
<name>A0ABU8RMI3_9ACTN</name>
<evidence type="ECO:0000259" key="4">
    <source>
        <dbReference type="Pfam" id="PF08353"/>
    </source>
</evidence>
<keyword evidence="1" id="KW-0133">Cell shape</keyword>
<evidence type="ECO:0000259" key="3">
    <source>
        <dbReference type="Pfam" id="PF08245"/>
    </source>
</evidence>
<comment type="catalytic activity">
    <reaction evidence="1">
        <text>beta-D-GlcNAc-(1-&gt;4)-Mur2Ac(oyl-L-Ala-gamma-D-Glu-L-Lys-D-Ala-D-Ala)-di-trans,octa-cis-undecaprenyl diphosphate + ATP = beta-D-GlcNAc-(1-&gt;4)-Mur2Ac(oyl-L-Ala-gamma-D-O-P-Glu-L-Lys-D-Ala-D-Ala)-di-trans,octa-cis-undecaprenyl diphosphate + ADP</text>
        <dbReference type="Rhea" id="RHEA:59488"/>
        <dbReference type="ChEBI" id="CHEBI:30616"/>
        <dbReference type="ChEBI" id="CHEBI:60033"/>
        <dbReference type="ChEBI" id="CHEBI:143132"/>
        <dbReference type="ChEBI" id="CHEBI:456216"/>
    </reaction>
</comment>
<comment type="similarity">
    <text evidence="1">Belongs to the MurCDEF family. MurT subfamily.</text>
</comment>
<comment type="pathway">
    <text evidence="1">Cell wall biogenesis; peptidoglycan biosynthesis.</text>
</comment>
<keyword evidence="1" id="KW-0573">Peptidoglycan synthesis</keyword>
<evidence type="ECO:0000256" key="1">
    <source>
        <dbReference type="HAMAP-Rule" id="MF_02214"/>
    </source>
</evidence>
<dbReference type="Pfam" id="PF08245">
    <property type="entry name" value="Mur_ligase_M"/>
    <property type="match status" value="1"/>
</dbReference>
<accession>A0ABU8RMI3</accession>
<dbReference type="RefSeq" id="WP_339575649.1">
    <property type="nucleotide sequence ID" value="NZ_JBBIAA010000019.1"/>
</dbReference>
<feature type="region of interest" description="Disordered" evidence="2">
    <location>
        <begin position="1"/>
        <end position="47"/>
    </location>
</feature>
<dbReference type="HAMAP" id="MF_02214">
    <property type="entry name" value="Lipid_II_synth_MurT"/>
    <property type="match status" value="1"/>
</dbReference>
<comment type="catalytic activity">
    <reaction evidence="1">
        <text>beta-D-GlcNAc-(1-&gt;4)-Mur2Ac(oyl-L-Ala-gamma-D-O-P-Glu-L-Lys-D-Ala-D-Ala)-di-trans,octa-cis-undecaprenyl diphosphate + NH4(+) = beta-D-GlcNAc-(1-&gt;4)-Mur2Ac(oyl-L-Ala-D-isoglutaminyl-L-Lys-D-Ala-D-Ala)-di-trans,octa-cis-undecaprenyl diphosphate + phosphate + H(+)</text>
        <dbReference type="Rhea" id="RHEA:57932"/>
        <dbReference type="ChEBI" id="CHEBI:15378"/>
        <dbReference type="ChEBI" id="CHEBI:28938"/>
        <dbReference type="ChEBI" id="CHEBI:43474"/>
        <dbReference type="ChEBI" id="CHEBI:62233"/>
        <dbReference type="ChEBI" id="CHEBI:143132"/>
    </reaction>
</comment>
<sequence length="526" mass="53185">MSADRSALPGGPATPGTSDSPATPPGPGPAPVRPSRRTSVRTRAARAAGAAAGAASRLLGRGAGEVVAGRVVLRLAPDAVHELAGERVAAVVSATNGKTTTTRMLTAALAARPETPAGTSRGLRGVVSNGGGANMRAGIVTALTSGPGDAVLEVDEMHLAGLLPELAPRVVLLMNLSRDQLDRTAETRQLAAGWRRALTGLAEGPAGRGVVVANADDPLVVWAASAAPRVVWVSVGASWTADARSCPRCEQLLTLPGDPGDGRDGGGDGGGWRCPSCGLARPAPDVVLEGDAVRELDAVRARDGGSDGGSDGGGADVRHVVRLALPGQANRRNAAMAAVAARELGVPVGDALAAVADLGDVAGRYAWLRAEGVRFWLLLAKNPAGWVENFEVMGASGRPLVLAVNAQGADGRDTSWIYDVPFERLRGRRVVVAGERAADLSLRLAVAGVEHARVPALADALRAARALGTGQGGTVGGRDVVASTGAGNGPVTPAEEVDVVGNYTAFQQLRRLAAAQGPAAAAGSRR</sequence>
<feature type="domain" description="Lipid II isoglutaminyl synthase (glutamine-hydrolyzing) subunit MurT C-terminal" evidence="4">
    <location>
        <begin position="379"/>
        <end position="460"/>
    </location>
</feature>